<evidence type="ECO:0000256" key="3">
    <source>
        <dbReference type="ARBA" id="ARBA00022630"/>
    </source>
</evidence>
<evidence type="ECO:0000313" key="9">
    <source>
        <dbReference type="Proteomes" id="UP000732399"/>
    </source>
</evidence>
<evidence type="ECO:0000256" key="2">
    <source>
        <dbReference type="ARBA" id="ARBA00009347"/>
    </source>
</evidence>
<protein>
    <submittedName>
        <fullName evidence="8">Pimeloyl-CoA dehydrogenase small subunit</fullName>
    </submittedName>
</protein>
<reference evidence="8 9" key="1">
    <citation type="submission" date="2020-03" db="EMBL/GenBank/DDBJ databases">
        <authorList>
            <person name="Wang L."/>
            <person name="He N."/>
            <person name="Li Y."/>
            <person name="Fang Y."/>
            <person name="Zhang F."/>
        </authorList>
    </citation>
    <scope>NUCLEOTIDE SEQUENCE [LARGE SCALE GENOMIC DNA]</scope>
    <source>
        <strain evidence="8 9">36D10-4-7</strain>
    </source>
</reference>
<sequence>MDFRLSDEQAMLRDTLTRYLAEADPLHARLKRRTRTVAGDATLWRALAAELGVVGAALPEEAGGLGGGPVETMIVMEALGEALADAPYLSNVVLSAGVLRQAGDVALLPGIADGTVQVALAALEAGSRHAWHAVSARAVRESDGWRVTGEKAVVLGAPDADRLLVSARTAGAARDRDGVSMFLVCADAVRRHDYRLIDGSVAADIVLDAAPAALVGQEGAAVAWLEAAGDAAIAAICGEAAGVARRMLADTVEWTKQRRQFGQPLASFQVLQHRMVDMYMAAEQIQSAAYLATLNLDADAAIRARAVSAAKAVVADGLRFVAQNAVQLHGAMGMTDELPVGLYFKRATAIEQQFGGADHHLARYGALAAA</sequence>
<feature type="domain" description="Acyl-CoA dehydrogenase/oxidase N-terminal" evidence="7">
    <location>
        <begin position="6"/>
        <end position="103"/>
    </location>
</feature>
<comment type="cofactor">
    <cofactor evidence="1">
        <name>FAD</name>
        <dbReference type="ChEBI" id="CHEBI:57692"/>
    </cofactor>
</comment>
<dbReference type="Pfam" id="PF02771">
    <property type="entry name" value="Acyl-CoA_dh_N"/>
    <property type="match status" value="1"/>
</dbReference>
<dbReference type="CDD" id="cd00567">
    <property type="entry name" value="ACAD"/>
    <property type="match status" value="1"/>
</dbReference>
<evidence type="ECO:0000313" key="8">
    <source>
        <dbReference type="EMBL" id="NJR78935.1"/>
    </source>
</evidence>
<gene>
    <name evidence="8" type="ORF">HBH26_10080</name>
</gene>
<keyword evidence="4" id="KW-0274">FAD</keyword>
<evidence type="ECO:0000256" key="5">
    <source>
        <dbReference type="ARBA" id="ARBA00023002"/>
    </source>
</evidence>
<evidence type="ECO:0000256" key="1">
    <source>
        <dbReference type="ARBA" id="ARBA00001974"/>
    </source>
</evidence>
<evidence type="ECO:0000259" key="6">
    <source>
        <dbReference type="Pfam" id="PF00441"/>
    </source>
</evidence>
<proteinExistence type="inferred from homology"/>
<dbReference type="InterPro" id="IPR009100">
    <property type="entry name" value="AcylCoA_DH/oxidase_NM_dom_sf"/>
</dbReference>
<dbReference type="PANTHER" id="PTHR43884">
    <property type="entry name" value="ACYL-COA DEHYDROGENASE"/>
    <property type="match status" value="1"/>
</dbReference>
<accession>A0ABX1CSF7</accession>
<dbReference type="InterPro" id="IPR036250">
    <property type="entry name" value="AcylCo_DH-like_C"/>
</dbReference>
<feature type="domain" description="Acyl-CoA dehydrogenase/oxidase C-terminal" evidence="6">
    <location>
        <begin position="235"/>
        <end position="351"/>
    </location>
</feature>
<name>A0ABX1CSF7_9SPHN</name>
<dbReference type="SUPFAM" id="SSF56645">
    <property type="entry name" value="Acyl-CoA dehydrogenase NM domain-like"/>
    <property type="match status" value="1"/>
</dbReference>
<dbReference type="Pfam" id="PF00441">
    <property type="entry name" value="Acyl-CoA_dh_1"/>
    <property type="match status" value="1"/>
</dbReference>
<dbReference type="InterPro" id="IPR037069">
    <property type="entry name" value="AcylCoA_DH/ox_N_sf"/>
</dbReference>
<dbReference type="Gene3D" id="2.40.110.10">
    <property type="entry name" value="Butyryl-CoA Dehydrogenase, subunit A, domain 2"/>
    <property type="match status" value="1"/>
</dbReference>
<dbReference type="Gene3D" id="1.10.540.10">
    <property type="entry name" value="Acyl-CoA dehydrogenase/oxidase, N-terminal domain"/>
    <property type="match status" value="1"/>
</dbReference>
<dbReference type="SUPFAM" id="SSF47203">
    <property type="entry name" value="Acyl-CoA dehydrogenase C-terminal domain-like"/>
    <property type="match status" value="1"/>
</dbReference>
<dbReference type="InterPro" id="IPR046373">
    <property type="entry name" value="Acyl-CoA_Oxase/DH_mid-dom_sf"/>
</dbReference>
<keyword evidence="9" id="KW-1185">Reference proteome</keyword>
<dbReference type="InterPro" id="IPR013786">
    <property type="entry name" value="AcylCoA_DH/ox_N"/>
</dbReference>
<dbReference type="RefSeq" id="WP_168134466.1">
    <property type="nucleotide sequence ID" value="NZ_JAAVJH010000005.1"/>
</dbReference>
<dbReference type="InterPro" id="IPR009075">
    <property type="entry name" value="AcylCo_DH/oxidase_C"/>
</dbReference>
<dbReference type="Gene3D" id="1.20.140.10">
    <property type="entry name" value="Butyryl-CoA Dehydrogenase, subunit A, domain 3"/>
    <property type="match status" value="1"/>
</dbReference>
<dbReference type="PANTHER" id="PTHR43884:SF20">
    <property type="entry name" value="ACYL-COA DEHYDROGENASE FADE28"/>
    <property type="match status" value="1"/>
</dbReference>
<organism evidence="8 9">
    <name type="scientific">Sphingomonas corticis</name>
    <dbReference type="NCBI Taxonomy" id="2722791"/>
    <lineage>
        <taxon>Bacteria</taxon>
        <taxon>Pseudomonadati</taxon>
        <taxon>Pseudomonadota</taxon>
        <taxon>Alphaproteobacteria</taxon>
        <taxon>Sphingomonadales</taxon>
        <taxon>Sphingomonadaceae</taxon>
        <taxon>Sphingomonas</taxon>
    </lineage>
</organism>
<evidence type="ECO:0000256" key="4">
    <source>
        <dbReference type="ARBA" id="ARBA00022827"/>
    </source>
</evidence>
<dbReference type="EMBL" id="JAAVJH010000005">
    <property type="protein sequence ID" value="NJR78935.1"/>
    <property type="molecule type" value="Genomic_DNA"/>
</dbReference>
<keyword evidence="3" id="KW-0285">Flavoprotein</keyword>
<comment type="caution">
    <text evidence="8">The sequence shown here is derived from an EMBL/GenBank/DDBJ whole genome shotgun (WGS) entry which is preliminary data.</text>
</comment>
<dbReference type="Proteomes" id="UP000732399">
    <property type="component" value="Unassembled WGS sequence"/>
</dbReference>
<keyword evidence="5" id="KW-0560">Oxidoreductase</keyword>
<comment type="similarity">
    <text evidence="2">Belongs to the acyl-CoA dehydrogenase family.</text>
</comment>
<evidence type="ECO:0000259" key="7">
    <source>
        <dbReference type="Pfam" id="PF02771"/>
    </source>
</evidence>